<reference evidence="5 6" key="1">
    <citation type="submission" date="2019-03" db="EMBL/GenBank/DDBJ databases">
        <title>Complete Genome Sequence of Allofrancisella inopinata Strain SYSU YG23 Isolated from Water-Cooling Systems in China.</title>
        <authorList>
            <person name="Ohrman C."/>
            <person name="Uneklint I."/>
            <person name="Sjodin A."/>
        </authorList>
    </citation>
    <scope>NUCLEOTIDE SEQUENCE [LARGE SCALE GENOMIC DNA]</scope>
    <source>
        <strain evidence="5 6">SYSU YG23</strain>
    </source>
</reference>
<organism evidence="5 6">
    <name type="scientific">Allofrancisella inopinata</name>
    <dbReference type="NCBI Taxonomy" id="1085647"/>
    <lineage>
        <taxon>Bacteria</taxon>
        <taxon>Pseudomonadati</taxon>
        <taxon>Pseudomonadota</taxon>
        <taxon>Gammaproteobacteria</taxon>
        <taxon>Thiotrichales</taxon>
        <taxon>Francisellaceae</taxon>
        <taxon>Allofrancisella</taxon>
    </lineage>
</organism>
<dbReference type="InterPro" id="IPR023214">
    <property type="entry name" value="HAD_sf"/>
</dbReference>
<comment type="pathway">
    <text evidence="2">Organic acid metabolism; glycolate biosynthesis; glycolate from 2-phosphoglycolate: step 1/1.</text>
</comment>
<dbReference type="InterPro" id="IPR050155">
    <property type="entry name" value="HAD-like_hydrolase_sf"/>
</dbReference>
<dbReference type="SFLD" id="SFLDS00003">
    <property type="entry name" value="Haloacid_Dehalogenase"/>
    <property type="match status" value="1"/>
</dbReference>
<name>A0AAE7CRL4_9GAMM</name>
<dbReference type="InterPro" id="IPR036412">
    <property type="entry name" value="HAD-like_sf"/>
</dbReference>
<dbReference type="InterPro" id="IPR041492">
    <property type="entry name" value="HAD_2"/>
</dbReference>
<protein>
    <recommendedName>
        <fullName evidence="4">phosphoglycolate phosphatase</fullName>
        <ecNumber evidence="4">3.1.3.18</ecNumber>
    </recommendedName>
</protein>
<dbReference type="SUPFAM" id="SSF56784">
    <property type="entry name" value="HAD-like"/>
    <property type="match status" value="1"/>
</dbReference>
<dbReference type="PANTHER" id="PTHR43434:SF1">
    <property type="entry name" value="PHOSPHOGLYCOLATE PHOSPHATASE"/>
    <property type="match status" value="1"/>
</dbReference>
<dbReference type="PANTHER" id="PTHR43434">
    <property type="entry name" value="PHOSPHOGLYCOLATE PHOSPHATASE"/>
    <property type="match status" value="1"/>
</dbReference>
<comment type="similarity">
    <text evidence="3">Belongs to the HAD-like hydrolase superfamily. CbbY/CbbZ/Gph/YieH family.</text>
</comment>
<dbReference type="GO" id="GO:0008967">
    <property type="term" value="F:phosphoglycolate phosphatase activity"/>
    <property type="evidence" value="ECO:0007669"/>
    <property type="project" value="UniProtKB-EC"/>
</dbReference>
<dbReference type="InterPro" id="IPR023198">
    <property type="entry name" value="PGP-like_dom2"/>
</dbReference>
<dbReference type="Proteomes" id="UP000502004">
    <property type="component" value="Chromosome"/>
</dbReference>
<dbReference type="RefSeq" id="WP_133942357.1">
    <property type="nucleotide sequence ID" value="NZ_CP038241.1"/>
</dbReference>
<evidence type="ECO:0000256" key="1">
    <source>
        <dbReference type="ARBA" id="ARBA00000830"/>
    </source>
</evidence>
<dbReference type="KEGG" id="aii:E4K63_06485"/>
<dbReference type="NCBIfam" id="TIGR01549">
    <property type="entry name" value="HAD-SF-IA-v1"/>
    <property type="match status" value="1"/>
</dbReference>
<evidence type="ECO:0000313" key="6">
    <source>
        <dbReference type="Proteomes" id="UP000502004"/>
    </source>
</evidence>
<gene>
    <name evidence="5" type="ORF">E4K63_06485</name>
</gene>
<proteinExistence type="inferred from homology"/>
<dbReference type="EC" id="3.1.3.18" evidence="4"/>
<accession>A0AAE7CRL4</accession>
<sequence>MIRNIIFDFDGVILDSVSVKTQAYRDLFKKFDKKVVDRMISYHERHGGVSRYLKVKYFFNQLLGEGISDEDVVMYANRYSELTKQELSQKKYLIRDTVDFIKRNQNKYNMHVASAADHNDLICICKELEIVGYFKSIQGSPKLKSDIIKEILLENKYQNQETVLIGDSINDYEAAEKNDITFYGYNNLSLKDKCNYIYDFKEADI</sequence>
<dbReference type="GO" id="GO:0006281">
    <property type="term" value="P:DNA repair"/>
    <property type="evidence" value="ECO:0007669"/>
    <property type="project" value="TreeGrafter"/>
</dbReference>
<dbReference type="Gene3D" id="3.40.50.1000">
    <property type="entry name" value="HAD superfamily/HAD-like"/>
    <property type="match status" value="1"/>
</dbReference>
<dbReference type="AlphaFoldDB" id="A0AAE7CRL4"/>
<dbReference type="Pfam" id="PF13419">
    <property type="entry name" value="HAD_2"/>
    <property type="match status" value="1"/>
</dbReference>
<comment type="catalytic activity">
    <reaction evidence="1">
        <text>2-phosphoglycolate + H2O = glycolate + phosphate</text>
        <dbReference type="Rhea" id="RHEA:14369"/>
        <dbReference type="ChEBI" id="CHEBI:15377"/>
        <dbReference type="ChEBI" id="CHEBI:29805"/>
        <dbReference type="ChEBI" id="CHEBI:43474"/>
        <dbReference type="ChEBI" id="CHEBI:58033"/>
        <dbReference type="EC" id="3.1.3.18"/>
    </reaction>
</comment>
<evidence type="ECO:0000256" key="3">
    <source>
        <dbReference type="ARBA" id="ARBA00006171"/>
    </source>
</evidence>
<evidence type="ECO:0000313" key="5">
    <source>
        <dbReference type="EMBL" id="QIV96494.1"/>
    </source>
</evidence>
<dbReference type="GO" id="GO:0005829">
    <property type="term" value="C:cytosol"/>
    <property type="evidence" value="ECO:0007669"/>
    <property type="project" value="TreeGrafter"/>
</dbReference>
<dbReference type="InterPro" id="IPR006439">
    <property type="entry name" value="HAD-SF_hydro_IA"/>
</dbReference>
<evidence type="ECO:0000256" key="4">
    <source>
        <dbReference type="ARBA" id="ARBA00013078"/>
    </source>
</evidence>
<keyword evidence="5" id="KW-0378">Hydrolase</keyword>
<dbReference type="SFLD" id="SFLDG01129">
    <property type="entry name" value="C1.5:_HAD__Beta-PGM__Phosphata"/>
    <property type="match status" value="1"/>
</dbReference>
<dbReference type="EMBL" id="CP038241">
    <property type="protein sequence ID" value="QIV96494.1"/>
    <property type="molecule type" value="Genomic_DNA"/>
</dbReference>
<keyword evidence="6" id="KW-1185">Reference proteome</keyword>
<evidence type="ECO:0000256" key="2">
    <source>
        <dbReference type="ARBA" id="ARBA00004818"/>
    </source>
</evidence>
<dbReference type="Gene3D" id="1.10.150.240">
    <property type="entry name" value="Putative phosphatase, domain 2"/>
    <property type="match status" value="1"/>
</dbReference>